<proteinExistence type="predicted"/>
<name>A0AAW2UYW3_9LAMI</name>
<dbReference type="EMBL" id="JACGWN010000011">
    <property type="protein sequence ID" value="KAL0422439.1"/>
    <property type="molecule type" value="Genomic_DNA"/>
</dbReference>
<sequence length="120" mass="13626">MGAITMTMSMLFIMPNNPTGYNRLIVSSFGRKPSRLWCIASTAAHVTGLDHPSSHVQHTPPRRSGNYGPSFWDFNYFQTLNSEFTDERYLRRASELKVEVKKMLQVQEKEVSSVKIIGGD</sequence>
<comment type="caution">
    <text evidence="1">The sequence shown here is derived from an EMBL/GenBank/DDBJ whole genome shotgun (WGS) entry which is preliminary data.</text>
</comment>
<organism evidence="1">
    <name type="scientific">Sesamum latifolium</name>
    <dbReference type="NCBI Taxonomy" id="2727402"/>
    <lineage>
        <taxon>Eukaryota</taxon>
        <taxon>Viridiplantae</taxon>
        <taxon>Streptophyta</taxon>
        <taxon>Embryophyta</taxon>
        <taxon>Tracheophyta</taxon>
        <taxon>Spermatophyta</taxon>
        <taxon>Magnoliopsida</taxon>
        <taxon>eudicotyledons</taxon>
        <taxon>Gunneridae</taxon>
        <taxon>Pentapetalae</taxon>
        <taxon>asterids</taxon>
        <taxon>lamiids</taxon>
        <taxon>Lamiales</taxon>
        <taxon>Pedaliaceae</taxon>
        <taxon>Sesamum</taxon>
    </lineage>
</organism>
<protein>
    <submittedName>
        <fullName evidence="1">(+)-sabinene synthase, chloroplastic</fullName>
    </submittedName>
</protein>
<dbReference type="AlphaFoldDB" id="A0AAW2UYW3"/>
<accession>A0AAW2UYW3</accession>
<reference evidence="1" key="1">
    <citation type="submission" date="2020-06" db="EMBL/GenBank/DDBJ databases">
        <authorList>
            <person name="Li T."/>
            <person name="Hu X."/>
            <person name="Zhang T."/>
            <person name="Song X."/>
            <person name="Zhang H."/>
            <person name="Dai N."/>
            <person name="Sheng W."/>
            <person name="Hou X."/>
            <person name="Wei L."/>
        </authorList>
    </citation>
    <scope>NUCLEOTIDE SEQUENCE</scope>
    <source>
        <strain evidence="1">KEN1</strain>
        <tissue evidence="1">Leaf</tissue>
    </source>
</reference>
<evidence type="ECO:0000313" key="1">
    <source>
        <dbReference type="EMBL" id="KAL0422439.1"/>
    </source>
</evidence>
<reference evidence="1" key="2">
    <citation type="journal article" date="2024" name="Plant">
        <title>Genomic evolution and insights into agronomic trait innovations of Sesamum species.</title>
        <authorList>
            <person name="Miao H."/>
            <person name="Wang L."/>
            <person name="Qu L."/>
            <person name="Liu H."/>
            <person name="Sun Y."/>
            <person name="Le M."/>
            <person name="Wang Q."/>
            <person name="Wei S."/>
            <person name="Zheng Y."/>
            <person name="Lin W."/>
            <person name="Duan Y."/>
            <person name="Cao H."/>
            <person name="Xiong S."/>
            <person name="Wang X."/>
            <person name="Wei L."/>
            <person name="Li C."/>
            <person name="Ma Q."/>
            <person name="Ju M."/>
            <person name="Zhao R."/>
            <person name="Li G."/>
            <person name="Mu C."/>
            <person name="Tian Q."/>
            <person name="Mei H."/>
            <person name="Zhang T."/>
            <person name="Gao T."/>
            <person name="Zhang H."/>
        </authorList>
    </citation>
    <scope>NUCLEOTIDE SEQUENCE</scope>
    <source>
        <strain evidence="1">KEN1</strain>
    </source>
</reference>
<gene>
    <name evidence="1" type="ORF">Slati_3266800</name>
</gene>